<evidence type="ECO:0000256" key="4">
    <source>
        <dbReference type="SAM" id="MobiDB-lite"/>
    </source>
</evidence>
<sequence>MEDPLNGIPPELPPDSETKLLKMNGGASSTNHADTGAHSVSPTMTNRQQSMDSSPSIADDVEMKDDLSAEDTDNESSKASMSPGDSVSKDQDSSDLPASTDVSAIDNRNGKEIEQKEGELVAGSPVIGIHQKPVDSSPSITDSIMGSEIKDDGNDMDWDVEKKENPPSEDSGNEEAEMQDDVPAEDTGADEKMDNLPVENSGAGEEEMQDDVPAENTANAAESSNASMTPRARPKAARQKICQIAGEPASAVFYTLRSVDAAQNSRVAAPAKSDAAESDLEPTDKKQKTSENEKEKKPRKTAARRSTVRSRARKAAEEKPTEAQEGMFRMSARWLSIAWILSALRMEPGNIIPDVETKKRRNEIEKMVKEIEEENSHIVDIDLDTDMPMQENYRGVMDKIEKMVLQSKKDQPRNKRKRRGNSKLTEPFEVNFTGVPFYDFKKVTSLEIVKLAEKAKERGLNLVFGKPDPSCANLIEGDDAVIKEELRFFQNQGMQETPGYVSVARFHLADNSEGTWKKLHKHLMKTSMCVITGLAKVTGFDEKKFSPALLVKWKPDFVHPLMHQLPQPTSSNFNRDDKKGNSKKWTITGSVTEKNFSLKTFVDWLDNGINYAKEVYRKMRESQMTDLEIFREELERFLHENQLPINGQQHNTNANLIGFATNIELETQEFTFAELKTVSSVLLTFKFKISCFQEVEKLPFMLSPNGKGNLLNYAGEIIAGLNSAQLYVKAPGSRTSIHPENSALASFNHNIGPGDCIWYGVPLEHSKKMTQLLKHHNAKSKSVGLYATANWPSEEELIKEGIHLQKFVQKPGDTVYVGAGTYHWVQSNGYTVNVSWNIAQPNFDQLALAAFMNDHYRLNHSHALLPIQTIAWNIAEKKIRHSLKFDQLISVICMRSLARAQTEFDYLAAHGVEPRPAAESRNVVPVERCSKCEVCTHNMFFVYTDTKTFCIECAHKKQPKFIGMTAYYRHKMEHWMEKLDQFNTLWRQEAGEDKAPQEATPQDAAPQDSAPQDTAPFNAAPQDAASQDAALHDAAQTPPDAAPQEAAPHDAAHV</sequence>
<dbReference type="Gene3D" id="2.10.110.20">
    <property type="match status" value="1"/>
</dbReference>
<feature type="compositionally biased region" description="Basic and acidic residues" evidence="4">
    <location>
        <begin position="148"/>
        <end position="166"/>
    </location>
</feature>
<feature type="compositionally biased region" description="Low complexity" evidence="4">
    <location>
        <begin position="214"/>
        <end position="227"/>
    </location>
</feature>
<feature type="compositionally biased region" description="Basic and acidic residues" evidence="4">
    <location>
        <begin position="108"/>
        <end position="119"/>
    </location>
</feature>
<evidence type="ECO:0000256" key="1">
    <source>
        <dbReference type="ARBA" id="ARBA00004123"/>
    </source>
</evidence>
<dbReference type="InterPro" id="IPR003347">
    <property type="entry name" value="JmjC_dom"/>
</dbReference>
<dbReference type="AlphaFoldDB" id="E3MDX5"/>
<comment type="similarity">
    <text evidence="3">Belongs to the UTX family.</text>
</comment>
<dbReference type="GO" id="GO:0071558">
    <property type="term" value="F:histone H3K27me2/H3K27me3 demethylase activity"/>
    <property type="evidence" value="ECO:0007669"/>
    <property type="project" value="TreeGrafter"/>
</dbReference>
<dbReference type="GO" id="GO:0044666">
    <property type="term" value="C:MLL3/4 complex"/>
    <property type="evidence" value="ECO:0007669"/>
    <property type="project" value="TreeGrafter"/>
</dbReference>
<protein>
    <submittedName>
        <fullName evidence="5">Uncharacterized protein</fullName>
    </submittedName>
</protein>
<evidence type="ECO:0000256" key="3">
    <source>
        <dbReference type="ARBA" id="ARBA00034483"/>
    </source>
</evidence>
<dbReference type="GO" id="GO:0000978">
    <property type="term" value="F:RNA polymerase II cis-regulatory region sequence-specific DNA binding"/>
    <property type="evidence" value="ECO:0007669"/>
    <property type="project" value="TreeGrafter"/>
</dbReference>
<dbReference type="eggNOG" id="KOG1246">
    <property type="taxonomic scope" value="Eukaryota"/>
</dbReference>
<keyword evidence="6" id="KW-1185">Reference proteome</keyword>
<dbReference type="STRING" id="31234.E3MDX5"/>
<organism evidence="6">
    <name type="scientific">Caenorhabditis remanei</name>
    <name type="common">Caenorhabditis vulgaris</name>
    <dbReference type="NCBI Taxonomy" id="31234"/>
    <lineage>
        <taxon>Eukaryota</taxon>
        <taxon>Metazoa</taxon>
        <taxon>Ecdysozoa</taxon>
        <taxon>Nematoda</taxon>
        <taxon>Chromadorea</taxon>
        <taxon>Rhabditida</taxon>
        <taxon>Rhabditina</taxon>
        <taxon>Rhabditomorpha</taxon>
        <taxon>Rhabditoidea</taxon>
        <taxon>Rhabditidae</taxon>
        <taxon>Peloderinae</taxon>
        <taxon>Caenorhabditis</taxon>
    </lineage>
</organism>
<dbReference type="PROSITE" id="PS51184">
    <property type="entry name" value="JMJC"/>
    <property type="match status" value="1"/>
</dbReference>
<dbReference type="GO" id="GO:0010468">
    <property type="term" value="P:regulation of gene expression"/>
    <property type="evidence" value="ECO:0007669"/>
    <property type="project" value="TreeGrafter"/>
</dbReference>
<evidence type="ECO:0000256" key="2">
    <source>
        <dbReference type="ARBA" id="ARBA00023242"/>
    </source>
</evidence>
<dbReference type="SMART" id="SM00558">
    <property type="entry name" value="JmjC"/>
    <property type="match status" value="1"/>
</dbReference>
<dbReference type="PANTHER" id="PTHR14017">
    <property type="entry name" value="LYSINE-SPECIFIC DEMETHYLASE"/>
    <property type="match status" value="1"/>
</dbReference>
<evidence type="ECO:0000313" key="6">
    <source>
        <dbReference type="Proteomes" id="UP000008281"/>
    </source>
</evidence>
<feature type="compositionally biased region" description="Low complexity" evidence="4">
    <location>
        <begin position="1019"/>
        <end position="1046"/>
    </location>
</feature>
<feature type="compositionally biased region" description="Acidic residues" evidence="4">
    <location>
        <begin position="204"/>
        <end position="213"/>
    </location>
</feature>
<feature type="compositionally biased region" description="Acidic residues" evidence="4">
    <location>
        <begin position="59"/>
        <end position="74"/>
    </location>
</feature>
<dbReference type="OMA" id="EMQDDVP"/>
<accession>E3MDX5</accession>
<dbReference type="InterPro" id="IPR046941">
    <property type="entry name" value="KDM6_GATAL_sf"/>
</dbReference>
<proteinExistence type="inferred from homology"/>
<dbReference type="Proteomes" id="UP000008281">
    <property type="component" value="Unassembled WGS sequence"/>
</dbReference>
<evidence type="ECO:0000313" key="5">
    <source>
        <dbReference type="EMBL" id="EFO99423.1"/>
    </source>
</evidence>
<dbReference type="Gene3D" id="2.60.120.650">
    <property type="entry name" value="Cupin"/>
    <property type="match status" value="1"/>
</dbReference>
<comment type="subcellular location">
    <subcellularLocation>
        <location evidence="1">Nucleus</location>
    </subcellularLocation>
</comment>
<reference evidence="5" key="1">
    <citation type="submission" date="2007-07" db="EMBL/GenBank/DDBJ databases">
        <title>PCAP assembly of the Caenorhabditis remanei genome.</title>
        <authorList>
            <consortium name="The Caenorhabditis remanei Sequencing Consortium"/>
            <person name="Wilson R.K."/>
        </authorList>
    </citation>
    <scope>NUCLEOTIDE SEQUENCE [LARGE SCALE GENOMIC DNA]</scope>
    <source>
        <strain evidence="5">PB4641</strain>
    </source>
</reference>
<feature type="region of interest" description="Disordered" evidence="4">
    <location>
        <begin position="1"/>
        <end position="240"/>
    </location>
</feature>
<dbReference type="PANTHER" id="PTHR14017:SF14">
    <property type="entry name" value="JMJC DOMAIN-CONTAINING PROTEIN"/>
    <property type="match status" value="1"/>
</dbReference>
<feature type="compositionally biased region" description="Basic residues" evidence="4">
    <location>
        <begin position="297"/>
        <end position="313"/>
    </location>
</feature>
<gene>
    <name evidence="5" type="ORF">CRE_22397</name>
</gene>
<name>E3MDX5_CAERE</name>
<dbReference type="Pfam" id="PF02373">
    <property type="entry name" value="JmjC"/>
    <property type="match status" value="1"/>
</dbReference>
<dbReference type="HOGENOM" id="CLU_290399_0_0_1"/>
<feature type="compositionally biased region" description="Polar residues" evidence="4">
    <location>
        <begin position="26"/>
        <end position="56"/>
    </location>
</feature>
<dbReference type="Gene3D" id="1.20.58.1370">
    <property type="match status" value="1"/>
</dbReference>
<dbReference type="SUPFAM" id="SSF51197">
    <property type="entry name" value="Clavaminate synthase-like"/>
    <property type="match status" value="1"/>
</dbReference>
<feature type="compositionally biased region" description="Polar residues" evidence="4">
    <location>
        <begin position="134"/>
        <end position="144"/>
    </location>
</feature>
<dbReference type="EMBL" id="DS268438">
    <property type="protein sequence ID" value="EFO99423.1"/>
    <property type="molecule type" value="Genomic_DNA"/>
</dbReference>
<dbReference type="InterPro" id="IPR051630">
    <property type="entry name" value="Corepressor-Demethylase"/>
</dbReference>
<feature type="region of interest" description="Disordered" evidence="4">
    <location>
        <begin position="991"/>
        <end position="1054"/>
    </location>
</feature>
<dbReference type="GO" id="GO:0031490">
    <property type="term" value="F:chromatin DNA binding"/>
    <property type="evidence" value="ECO:0007669"/>
    <property type="project" value="TreeGrafter"/>
</dbReference>
<keyword evidence="2" id="KW-0539">Nucleus</keyword>
<feature type="region of interest" description="Disordered" evidence="4">
    <location>
        <begin position="264"/>
        <end position="324"/>
    </location>
</feature>
<feature type="compositionally biased region" description="Acidic residues" evidence="4">
    <location>
        <begin position="171"/>
        <end position="188"/>
    </location>
</feature>
<feature type="compositionally biased region" description="Basic and acidic residues" evidence="4">
    <location>
        <begin position="282"/>
        <end position="296"/>
    </location>
</feature>
<dbReference type="OrthoDB" id="418911at2759"/>